<dbReference type="InterPro" id="IPR051920">
    <property type="entry name" value="MPT_Adenylyltrnsfr/MoaC-Rel"/>
</dbReference>
<dbReference type="InterPro" id="IPR001453">
    <property type="entry name" value="MoaB/Mog_dom"/>
</dbReference>
<keyword evidence="4" id="KW-0501">Molybdenum cofactor biosynthesis</keyword>
<reference evidence="8 9" key="1">
    <citation type="journal article" date="2010" name="Stand. Genomic Sci.">
        <title>Complete genome sequence of Desulfarculus baarsii type strain (2st14).</title>
        <authorList>
            <person name="Sun H."/>
            <person name="Spring S."/>
            <person name="Lapidus A."/>
            <person name="Davenport K."/>
            <person name="Del Rio T.G."/>
            <person name="Tice H."/>
            <person name="Nolan M."/>
            <person name="Copeland A."/>
            <person name="Cheng J.F."/>
            <person name="Lucas S."/>
            <person name="Tapia R."/>
            <person name="Goodwin L."/>
            <person name="Pitluck S."/>
            <person name="Ivanova N."/>
            <person name="Pagani I."/>
            <person name="Mavromatis K."/>
            <person name="Ovchinnikova G."/>
            <person name="Pati A."/>
            <person name="Chen A."/>
            <person name="Palaniappan K."/>
            <person name="Hauser L."/>
            <person name="Chang Y.J."/>
            <person name="Jeffries C.D."/>
            <person name="Detter J.C."/>
            <person name="Han C."/>
            <person name="Rohde M."/>
            <person name="Brambilla E."/>
            <person name="Goker M."/>
            <person name="Woyke T."/>
            <person name="Bristow J."/>
            <person name="Eisen J.A."/>
            <person name="Markowitz V."/>
            <person name="Hugenholtz P."/>
            <person name="Kyrpides N.C."/>
            <person name="Klenk H.P."/>
            <person name="Land M."/>
        </authorList>
    </citation>
    <scope>NUCLEOTIDE SEQUENCE [LARGE SCALE GENOMIC DNA]</scope>
    <source>
        <strain evidence="9">ATCC 33931 / DSM 2075 / LMG 7858 / VKM B-1802 / 2st14</strain>
    </source>
</reference>
<accession>E1QI62</accession>
<evidence type="ECO:0000256" key="1">
    <source>
        <dbReference type="ARBA" id="ARBA00005046"/>
    </source>
</evidence>
<dbReference type="CDD" id="cd00886">
    <property type="entry name" value="MogA_MoaB"/>
    <property type="match status" value="1"/>
</dbReference>
<evidence type="ECO:0000256" key="6">
    <source>
        <dbReference type="ARBA" id="ARBA00058212"/>
    </source>
</evidence>
<dbReference type="OrthoDB" id="9784492at2"/>
<keyword evidence="9" id="KW-1185">Reference proteome</keyword>
<dbReference type="InterPro" id="IPR036425">
    <property type="entry name" value="MoaB/Mog-like_dom_sf"/>
</dbReference>
<name>E1QI62_DESB2</name>
<dbReference type="GO" id="GO:0061598">
    <property type="term" value="F:molybdopterin adenylyltransferase activity"/>
    <property type="evidence" value="ECO:0007669"/>
    <property type="project" value="UniProtKB-EC"/>
</dbReference>
<comment type="catalytic activity">
    <reaction evidence="5">
        <text>molybdopterin + ATP + H(+) = adenylyl-molybdopterin + diphosphate</text>
        <dbReference type="Rhea" id="RHEA:31331"/>
        <dbReference type="ChEBI" id="CHEBI:15378"/>
        <dbReference type="ChEBI" id="CHEBI:30616"/>
        <dbReference type="ChEBI" id="CHEBI:33019"/>
        <dbReference type="ChEBI" id="CHEBI:58698"/>
        <dbReference type="ChEBI" id="CHEBI:62727"/>
        <dbReference type="EC" id="2.7.7.75"/>
    </reaction>
</comment>
<sequence>MNHKAAILTVSDGAAEGRREDVSGPRLVQMLEEAGVQVIETAVVPDEMDKISAQLRLYADYLKVSLVLTTGGTGLSRRDVTPEATRRVLERTVPGLAEAMRAEGLKITPHAVLSRGVCGIRGATLIINLPGGPNAAVEGLKIILPALPHGLNKLRGDTSDCAR</sequence>
<evidence type="ECO:0000256" key="2">
    <source>
        <dbReference type="ARBA" id="ARBA00012509"/>
    </source>
</evidence>
<proteinExistence type="predicted"/>
<evidence type="ECO:0000313" key="9">
    <source>
        <dbReference type="Proteomes" id="UP000009047"/>
    </source>
</evidence>
<dbReference type="EMBL" id="CP002085">
    <property type="protein sequence ID" value="ADK85255.1"/>
    <property type="molecule type" value="Genomic_DNA"/>
</dbReference>
<evidence type="ECO:0000256" key="4">
    <source>
        <dbReference type="ARBA" id="ARBA00023150"/>
    </source>
</evidence>
<evidence type="ECO:0000259" key="7">
    <source>
        <dbReference type="SMART" id="SM00852"/>
    </source>
</evidence>
<dbReference type="PANTHER" id="PTHR43764">
    <property type="entry name" value="MOLYBDENUM COFACTOR BIOSYNTHESIS"/>
    <property type="match status" value="1"/>
</dbReference>
<dbReference type="HOGENOM" id="CLU_077358_1_1_7"/>
<dbReference type="RefSeq" id="WP_013258696.1">
    <property type="nucleotide sequence ID" value="NC_014365.1"/>
</dbReference>
<gene>
    <name evidence="8" type="ordered locus">Deba_1890</name>
</gene>
<dbReference type="SUPFAM" id="SSF53218">
    <property type="entry name" value="Molybdenum cofactor biosynthesis proteins"/>
    <property type="match status" value="1"/>
</dbReference>
<dbReference type="Pfam" id="PF00994">
    <property type="entry name" value="MoCF_biosynth"/>
    <property type="match status" value="1"/>
</dbReference>
<dbReference type="GO" id="GO:0006777">
    <property type="term" value="P:Mo-molybdopterin cofactor biosynthetic process"/>
    <property type="evidence" value="ECO:0007669"/>
    <property type="project" value="UniProtKB-KW"/>
</dbReference>
<comment type="function">
    <text evidence="6">Catalyzes the adenylation of molybdopterin as part of the biosynthesis of the molybdenum-cofactor.</text>
</comment>
<dbReference type="AlphaFoldDB" id="E1QI62"/>
<dbReference type="Proteomes" id="UP000009047">
    <property type="component" value="Chromosome"/>
</dbReference>
<dbReference type="SMART" id="SM00852">
    <property type="entry name" value="MoCF_biosynth"/>
    <property type="match status" value="1"/>
</dbReference>
<dbReference type="eggNOG" id="COG0521">
    <property type="taxonomic scope" value="Bacteria"/>
</dbReference>
<dbReference type="PROSITE" id="PS01078">
    <property type="entry name" value="MOCF_BIOSYNTHESIS_1"/>
    <property type="match status" value="1"/>
</dbReference>
<comment type="pathway">
    <text evidence="1">Cofactor biosynthesis; molybdopterin biosynthesis.</text>
</comment>
<dbReference type="PANTHER" id="PTHR43764:SF1">
    <property type="entry name" value="MOLYBDOPTERIN MOLYBDOTRANSFERASE"/>
    <property type="match status" value="1"/>
</dbReference>
<dbReference type="KEGG" id="dbr:Deba_1890"/>
<dbReference type="EC" id="2.7.7.75" evidence="2"/>
<evidence type="ECO:0000313" key="8">
    <source>
        <dbReference type="EMBL" id="ADK85255.1"/>
    </source>
</evidence>
<dbReference type="STRING" id="644282.Deba_1890"/>
<dbReference type="NCBIfam" id="TIGR00177">
    <property type="entry name" value="molyb_syn"/>
    <property type="match status" value="1"/>
</dbReference>
<dbReference type="UniPathway" id="UPA00344"/>
<dbReference type="InterPro" id="IPR008284">
    <property type="entry name" value="MoCF_biosynth_CS"/>
</dbReference>
<feature type="domain" description="MoaB/Mog" evidence="7">
    <location>
        <begin position="6"/>
        <end position="150"/>
    </location>
</feature>
<protein>
    <recommendedName>
        <fullName evidence="3">Molybdopterin adenylyltransferase</fullName>
        <ecNumber evidence="2">2.7.7.75</ecNumber>
    </recommendedName>
</protein>
<organism evidence="8 9">
    <name type="scientific">Desulfarculus baarsii (strain ATCC 33931 / DSM 2075 / LMG 7858 / VKM B-1802 / 2st14)</name>
    <dbReference type="NCBI Taxonomy" id="644282"/>
    <lineage>
        <taxon>Bacteria</taxon>
        <taxon>Pseudomonadati</taxon>
        <taxon>Thermodesulfobacteriota</taxon>
        <taxon>Desulfarculia</taxon>
        <taxon>Desulfarculales</taxon>
        <taxon>Desulfarculaceae</taxon>
        <taxon>Desulfarculus</taxon>
    </lineage>
</organism>
<evidence type="ECO:0000256" key="5">
    <source>
        <dbReference type="ARBA" id="ARBA00051131"/>
    </source>
</evidence>
<evidence type="ECO:0000256" key="3">
    <source>
        <dbReference type="ARBA" id="ARBA00013491"/>
    </source>
</evidence>
<dbReference type="Gene3D" id="3.40.980.10">
    <property type="entry name" value="MoaB/Mog-like domain"/>
    <property type="match status" value="1"/>
</dbReference>